<dbReference type="Proteomes" id="UP000327013">
    <property type="component" value="Chromosome 3"/>
</dbReference>
<gene>
    <name evidence="3" type="ORF">FH972_008385</name>
</gene>
<dbReference type="EMBL" id="CM017323">
    <property type="protein sequence ID" value="KAE8022597.1"/>
    <property type="molecule type" value="Genomic_DNA"/>
</dbReference>
<dbReference type="Pfam" id="PF14576">
    <property type="entry name" value="SEO_N"/>
    <property type="match status" value="1"/>
</dbReference>
<dbReference type="PANTHER" id="PTHR33232:SF18">
    <property type="entry name" value="PROTEIN SIEVE ELEMENT OCCLUSION B-LIKE"/>
    <property type="match status" value="1"/>
</dbReference>
<evidence type="ECO:0000256" key="1">
    <source>
        <dbReference type="SAM" id="Coils"/>
    </source>
</evidence>
<name>A0A5N6QYJ4_9ROSI</name>
<keyword evidence="1" id="KW-0175">Coiled coil</keyword>
<feature type="domain" description="Sieve element occlusion N-terminal" evidence="2">
    <location>
        <begin position="11"/>
        <end position="222"/>
    </location>
</feature>
<evidence type="ECO:0000259" key="2">
    <source>
        <dbReference type="Pfam" id="PF14576"/>
    </source>
</evidence>
<dbReference type="InterPro" id="IPR039299">
    <property type="entry name" value="SEOA"/>
</dbReference>
<dbReference type="PANTHER" id="PTHR33232">
    <property type="entry name" value="PROTEIN SIEVE ELEMENT OCCLUSION B-LIKE"/>
    <property type="match status" value="1"/>
</dbReference>
<proteinExistence type="predicted"/>
<dbReference type="OrthoDB" id="1555155at2759"/>
<organism evidence="3 4">
    <name type="scientific">Carpinus fangiana</name>
    <dbReference type="NCBI Taxonomy" id="176857"/>
    <lineage>
        <taxon>Eukaryota</taxon>
        <taxon>Viridiplantae</taxon>
        <taxon>Streptophyta</taxon>
        <taxon>Embryophyta</taxon>
        <taxon>Tracheophyta</taxon>
        <taxon>Spermatophyta</taxon>
        <taxon>Magnoliopsida</taxon>
        <taxon>eudicotyledons</taxon>
        <taxon>Gunneridae</taxon>
        <taxon>Pentapetalae</taxon>
        <taxon>rosids</taxon>
        <taxon>fabids</taxon>
        <taxon>Fagales</taxon>
        <taxon>Betulaceae</taxon>
        <taxon>Carpinus</taxon>
    </lineage>
</organism>
<keyword evidence="4" id="KW-1185">Reference proteome</keyword>
<sequence length="406" mass="45830">MGKNEDMDTSASFSSPLCTLKQISCMMDCKALGVVNTHETTLPILHMLSHYSWGARAVMTLAAFALDFGEFCILMRIHSSNQLANSLAFLKGLPVLAEPPGLQKHKQALADLVSLNKAALEVIRCIFELQKLPNYGTENVPALSKTLDHVPVDVYWVVRTVVGCSAQMIRVTNDEYQSVDLSSLAHNLDSILNNLKKQLNICKQQIEETETAAYQTLRNLFQIHPKIVEVFKALCYGKSNLQPLIDGSNQFNEVDFDVVLKHKYVLLLISGPDMSDNDVRTLKQLHREIGNRGKIVWVPLIVGQTSIDMESMFRNRSSEVPLYLVQQFLHILPGIKFIKEEWHFRNEAIVVVINPKVRVEHCISLQQIKGIDSFSCFRKKHIDVLVDGICRCACQCLCAHRERTNV</sequence>
<evidence type="ECO:0000313" key="4">
    <source>
        <dbReference type="Proteomes" id="UP000327013"/>
    </source>
</evidence>
<dbReference type="AlphaFoldDB" id="A0A5N6QYJ4"/>
<dbReference type="InterPro" id="IPR027942">
    <property type="entry name" value="SEO_N"/>
</dbReference>
<feature type="coiled-coil region" evidence="1">
    <location>
        <begin position="185"/>
        <end position="212"/>
    </location>
</feature>
<protein>
    <recommendedName>
        <fullName evidence="2">Sieve element occlusion N-terminal domain-containing protein</fullName>
    </recommendedName>
</protein>
<dbReference type="GO" id="GO:0010088">
    <property type="term" value="P:phloem development"/>
    <property type="evidence" value="ECO:0007669"/>
    <property type="project" value="InterPro"/>
</dbReference>
<reference evidence="3 4" key="1">
    <citation type="submission" date="2019-06" db="EMBL/GenBank/DDBJ databases">
        <title>A chromosomal-level reference genome of Carpinus fangiana (Coryloideae, Betulaceae).</title>
        <authorList>
            <person name="Yang X."/>
            <person name="Wang Z."/>
            <person name="Zhang L."/>
            <person name="Hao G."/>
            <person name="Liu J."/>
            <person name="Yang Y."/>
        </authorList>
    </citation>
    <scope>NUCLEOTIDE SEQUENCE [LARGE SCALE GENOMIC DNA]</scope>
    <source>
        <strain evidence="3">Cfa_2016G</strain>
        <tissue evidence="3">Leaf</tissue>
    </source>
</reference>
<evidence type="ECO:0000313" key="3">
    <source>
        <dbReference type="EMBL" id="KAE8022597.1"/>
    </source>
</evidence>
<accession>A0A5N6QYJ4</accession>